<dbReference type="Gene3D" id="1.10.100.10">
    <property type="entry name" value="Insulin-like"/>
    <property type="match status" value="1"/>
</dbReference>
<evidence type="ECO:0000259" key="15">
    <source>
        <dbReference type="SMART" id="SM00078"/>
    </source>
</evidence>
<evidence type="ECO:0000256" key="13">
    <source>
        <dbReference type="SAM" id="MobiDB-lite"/>
    </source>
</evidence>
<comment type="similarity">
    <text evidence="2 12">Belongs to the insulin family.</text>
</comment>
<dbReference type="Proteomes" id="UP001488838">
    <property type="component" value="Unassembled WGS sequence"/>
</dbReference>
<dbReference type="PROSITE" id="PS00262">
    <property type="entry name" value="INSULIN"/>
    <property type="match status" value="1"/>
</dbReference>
<keyword evidence="8" id="KW-1015">Disulfide bond</keyword>
<dbReference type="PANTHER" id="PTHR10423:SF3">
    <property type="entry name" value="INSULIN-LIKE 3"/>
    <property type="match status" value="1"/>
</dbReference>
<keyword evidence="17" id="KW-1185">Reference proteome</keyword>
<feature type="chain" id="PRO_5043530461" description="Insulin-like 3" evidence="14">
    <location>
        <begin position="21"/>
        <end position="130"/>
    </location>
</feature>
<evidence type="ECO:0000256" key="8">
    <source>
        <dbReference type="ARBA" id="ARBA00023157"/>
    </source>
</evidence>
<dbReference type="AlphaFoldDB" id="A0AAW0HSL0"/>
<feature type="region of interest" description="Disordered" evidence="13">
    <location>
        <begin position="81"/>
        <end position="107"/>
    </location>
</feature>
<name>A0AAW0HSL0_MYOGA</name>
<feature type="signal peptide" evidence="14">
    <location>
        <begin position="1"/>
        <end position="20"/>
    </location>
</feature>
<organism evidence="16 17">
    <name type="scientific">Myodes glareolus</name>
    <name type="common">Bank vole</name>
    <name type="synonym">Clethrionomys glareolus</name>
    <dbReference type="NCBI Taxonomy" id="447135"/>
    <lineage>
        <taxon>Eukaryota</taxon>
        <taxon>Metazoa</taxon>
        <taxon>Chordata</taxon>
        <taxon>Craniata</taxon>
        <taxon>Vertebrata</taxon>
        <taxon>Euteleostomi</taxon>
        <taxon>Mammalia</taxon>
        <taxon>Eutheria</taxon>
        <taxon>Euarchontoglires</taxon>
        <taxon>Glires</taxon>
        <taxon>Rodentia</taxon>
        <taxon>Myomorpha</taxon>
        <taxon>Muroidea</taxon>
        <taxon>Cricetidae</taxon>
        <taxon>Arvicolinae</taxon>
        <taxon>Myodes</taxon>
    </lineage>
</organism>
<feature type="domain" description="Insulin-like" evidence="15">
    <location>
        <begin position="31"/>
        <end position="128"/>
    </location>
</feature>
<dbReference type="CDD" id="cd04365">
    <property type="entry name" value="IlGF_relaxin_like"/>
    <property type="match status" value="1"/>
</dbReference>
<evidence type="ECO:0000256" key="12">
    <source>
        <dbReference type="RuleBase" id="RU000406"/>
    </source>
</evidence>
<evidence type="ECO:0000256" key="7">
    <source>
        <dbReference type="ARBA" id="ARBA00022729"/>
    </source>
</evidence>
<proteinExistence type="inferred from homology"/>
<dbReference type="SMART" id="SM00078">
    <property type="entry name" value="IlGF"/>
    <property type="match status" value="1"/>
</dbReference>
<gene>
    <name evidence="16" type="ORF">U0070_004272</name>
</gene>
<comment type="caution">
    <text evidence="16">The sequence shown here is derived from an EMBL/GenBank/DDBJ whole genome shotgun (WGS) entry which is preliminary data.</text>
</comment>
<dbReference type="GO" id="GO:0001664">
    <property type="term" value="F:G protein-coupled receptor binding"/>
    <property type="evidence" value="ECO:0007669"/>
    <property type="project" value="TreeGrafter"/>
</dbReference>
<dbReference type="SUPFAM" id="SSF56994">
    <property type="entry name" value="Insulin-like"/>
    <property type="match status" value="1"/>
</dbReference>
<dbReference type="GO" id="GO:0005179">
    <property type="term" value="F:hormone activity"/>
    <property type="evidence" value="ECO:0007669"/>
    <property type="project" value="InterPro"/>
</dbReference>
<evidence type="ECO:0000256" key="6">
    <source>
        <dbReference type="ARBA" id="ARBA00022685"/>
    </source>
</evidence>
<evidence type="ECO:0000256" key="1">
    <source>
        <dbReference type="ARBA" id="ARBA00004613"/>
    </source>
</evidence>
<dbReference type="Pfam" id="PF00049">
    <property type="entry name" value="Insulin"/>
    <property type="match status" value="1"/>
</dbReference>
<dbReference type="InterPro" id="IPR036438">
    <property type="entry name" value="Insulin-like_sf"/>
</dbReference>
<dbReference type="InterPro" id="IPR043387">
    <property type="entry name" value="INSL3/INSL4"/>
</dbReference>
<evidence type="ECO:0000313" key="17">
    <source>
        <dbReference type="Proteomes" id="UP001488838"/>
    </source>
</evidence>
<accession>A0AAW0HSL0</accession>
<keyword evidence="6" id="KW-0165">Cleavage on pair of basic residues</keyword>
<dbReference type="GO" id="GO:0007193">
    <property type="term" value="P:adenylate cyclase-inhibiting G protein-coupled receptor signaling pathway"/>
    <property type="evidence" value="ECO:0007669"/>
    <property type="project" value="TreeGrafter"/>
</dbReference>
<evidence type="ECO:0000256" key="5">
    <source>
        <dbReference type="ARBA" id="ARBA00022525"/>
    </source>
</evidence>
<evidence type="ECO:0000256" key="3">
    <source>
        <dbReference type="ARBA" id="ARBA00011207"/>
    </source>
</evidence>
<evidence type="ECO:0000256" key="9">
    <source>
        <dbReference type="ARBA" id="ARBA00025288"/>
    </source>
</evidence>
<dbReference type="InterPro" id="IPR022353">
    <property type="entry name" value="Insulin_CS"/>
</dbReference>
<evidence type="ECO:0000256" key="2">
    <source>
        <dbReference type="ARBA" id="ARBA00009034"/>
    </source>
</evidence>
<dbReference type="EMBL" id="JBBHLL010000349">
    <property type="protein sequence ID" value="KAK7805146.1"/>
    <property type="molecule type" value="Genomic_DNA"/>
</dbReference>
<evidence type="ECO:0000256" key="10">
    <source>
        <dbReference type="ARBA" id="ARBA00032209"/>
    </source>
</evidence>
<reference evidence="16 17" key="1">
    <citation type="journal article" date="2023" name="bioRxiv">
        <title>Conserved and derived expression patterns and positive selection on dental genes reveal complex evolutionary context of ever-growing rodent molars.</title>
        <authorList>
            <person name="Calamari Z.T."/>
            <person name="Song A."/>
            <person name="Cohen E."/>
            <person name="Akter M."/>
            <person name="Roy R.D."/>
            <person name="Hallikas O."/>
            <person name="Christensen M.M."/>
            <person name="Li P."/>
            <person name="Marangoni P."/>
            <person name="Jernvall J."/>
            <person name="Klein O.D."/>
        </authorList>
    </citation>
    <scope>NUCLEOTIDE SEQUENCE [LARGE SCALE GENOMIC DNA]</scope>
    <source>
        <strain evidence="16">V071</strain>
    </source>
</reference>
<dbReference type="GO" id="GO:0005615">
    <property type="term" value="C:extracellular space"/>
    <property type="evidence" value="ECO:0007669"/>
    <property type="project" value="TreeGrafter"/>
</dbReference>
<evidence type="ECO:0000256" key="14">
    <source>
        <dbReference type="SAM" id="SignalP"/>
    </source>
</evidence>
<protein>
    <recommendedName>
        <fullName evidence="4">Insulin-like 3</fullName>
    </recommendedName>
    <alternativeName>
        <fullName evidence="11">Leydig insulin-like peptide</fullName>
    </alternativeName>
    <alternativeName>
        <fullName evidence="10">Relaxin-like factor</fullName>
    </alternativeName>
</protein>
<keyword evidence="7 14" id="KW-0732">Signal</keyword>
<comment type="function">
    <text evidence="9">Seems to play a role in testicular function. May be a trophic hormone with a role in testicular descent in fetal life. Is a ligand for LGR8 receptor.</text>
</comment>
<keyword evidence="5 12" id="KW-0964">Secreted</keyword>
<sequence length="130" mass="14616">MCTLPLLLLLLLPFPALELALRAPQPHEVRAKLCGHNLVRALVRVCGSPRWSPEVTQPVDARDRELLRWLEQRQLLHVLEADAQDPRLDPGPQLPPQAPQRHRRSTATNPAHRCCLTGCTQQDLGHLCPT</sequence>
<comment type="subcellular location">
    <subcellularLocation>
        <location evidence="1 12">Secreted</location>
    </subcellularLocation>
</comment>
<dbReference type="PANTHER" id="PTHR10423">
    <property type="entry name" value="INSULIN-LIKE 3"/>
    <property type="match status" value="1"/>
</dbReference>
<evidence type="ECO:0000256" key="11">
    <source>
        <dbReference type="ARBA" id="ARBA00032881"/>
    </source>
</evidence>
<evidence type="ECO:0000313" key="16">
    <source>
        <dbReference type="EMBL" id="KAK7805146.1"/>
    </source>
</evidence>
<comment type="subunit">
    <text evidence="3">Heterodimer of a B chain and an A chain linked by two disulfide bonds.</text>
</comment>
<evidence type="ECO:0000256" key="4">
    <source>
        <dbReference type="ARBA" id="ARBA00014427"/>
    </source>
</evidence>
<dbReference type="InterPro" id="IPR016179">
    <property type="entry name" value="Insulin-like"/>
</dbReference>